<reference evidence="2" key="1">
    <citation type="journal article" date="2014" name="Front. Microbiol.">
        <title>High frequency of phylogenetically diverse reductive dehalogenase-homologous genes in deep subseafloor sedimentary metagenomes.</title>
        <authorList>
            <person name="Kawai M."/>
            <person name="Futagami T."/>
            <person name="Toyoda A."/>
            <person name="Takaki Y."/>
            <person name="Nishi S."/>
            <person name="Hori S."/>
            <person name="Arai W."/>
            <person name="Tsubouchi T."/>
            <person name="Morono Y."/>
            <person name="Uchiyama I."/>
            <person name="Ito T."/>
            <person name="Fujiyama A."/>
            <person name="Inagaki F."/>
            <person name="Takami H."/>
        </authorList>
    </citation>
    <scope>NUCLEOTIDE SEQUENCE</scope>
    <source>
        <strain evidence="2">Expedition CK06-06</strain>
    </source>
</reference>
<evidence type="ECO:0000259" key="1">
    <source>
        <dbReference type="Pfam" id="PF01037"/>
    </source>
</evidence>
<accession>X1A2I8</accession>
<dbReference type="AlphaFoldDB" id="X1A2I8"/>
<proteinExistence type="predicted"/>
<protein>
    <recommendedName>
        <fullName evidence="1">Transcription regulator AsnC/Lrp ligand binding domain-containing protein</fullName>
    </recommendedName>
</protein>
<dbReference type="EMBL" id="BART01000187">
    <property type="protein sequence ID" value="GAG66998.1"/>
    <property type="molecule type" value="Genomic_DNA"/>
</dbReference>
<comment type="caution">
    <text evidence="2">The sequence shown here is derived from an EMBL/GenBank/DDBJ whole genome shotgun (WGS) entry which is preliminary data.</text>
</comment>
<feature type="non-terminal residue" evidence="2">
    <location>
        <position position="1"/>
    </location>
</feature>
<feature type="domain" description="Transcription regulator AsnC/Lrp ligand binding" evidence="1">
    <location>
        <begin position="44"/>
        <end position="102"/>
    </location>
</feature>
<evidence type="ECO:0000313" key="2">
    <source>
        <dbReference type="EMBL" id="GAG66998.1"/>
    </source>
</evidence>
<sequence length="104" mass="11373">PIPNRTVEFELSYLYRGGNLKEIDKVAADQDGKAYRHLSAATKAGEVVEKLRRIEGVKQAHVTFGPTDCIAFIEGLDLDALGVSILAIRSVEGVERTDTRLAFA</sequence>
<dbReference type="InterPro" id="IPR011008">
    <property type="entry name" value="Dimeric_a/b-barrel"/>
</dbReference>
<dbReference type="Gene3D" id="3.30.70.920">
    <property type="match status" value="1"/>
</dbReference>
<name>X1A2I8_9ZZZZ</name>
<dbReference type="InterPro" id="IPR019887">
    <property type="entry name" value="Tscrpt_reg_AsnC/Lrp_C"/>
</dbReference>
<organism evidence="2">
    <name type="scientific">marine sediment metagenome</name>
    <dbReference type="NCBI Taxonomy" id="412755"/>
    <lineage>
        <taxon>unclassified sequences</taxon>
        <taxon>metagenomes</taxon>
        <taxon>ecological metagenomes</taxon>
    </lineage>
</organism>
<dbReference type="Pfam" id="PF01037">
    <property type="entry name" value="AsnC_trans_reg"/>
    <property type="match status" value="1"/>
</dbReference>
<dbReference type="SUPFAM" id="SSF54909">
    <property type="entry name" value="Dimeric alpha+beta barrel"/>
    <property type="match status" value="1"/>
</dbReference>
<gene>
    <name evidence="2" type="ORF">S01H4_01107</name>
</gene>